<evidence type="ECO:0000256" key="1">
    <source>
        <dbReference type="SAM" id="MobiDB-lite"/>
    </source>
</evidence>
<feature type="compositionally biased region" description="Basic and acidic residues" evidence="1">
    <location>
        <begin position="401"/>
        <end position="412"/>
    </location>
</feature>
<feature type="compositionally biased region" description="Basic and acidic residues" evidence="1">
    <location>
        <begin position="731"/>
        <end position="774"/>
    </location>
</feature>
<proteinExistence type="predicted"/>
<feature type="region of interest" description="Disordered" evidence="1">
    <location>
        <begin position="84"/>
        <end position="485"/>
    </location>
</feature>
<evidence type="ECO:0000313" key="3">
    <source>
        <dbReference type="Proteomes" id="UP000006514"/>
    </source>
</evidence>
<feature type="compositionally biased region" description="Basic and acidic residues" evidence="1">
    <location>
        <begin position="156"/>
        <end position="167"/>
    </location>
</feature>
<feature type="compositionally biased region" description="Low complexity" evidence="1">
    <location>
        <begin position="957"/>
        <end position="967"/>
    </location>
</feature>
<feature type="compositionally biased region" description="Basic and acidic residues" evidence="1">
    <location>
        <begin position="786"/>
        <end position="831"/>
    </location>
</feature>
<dbReference type="KEGG" id="adl:AURDEDRAFT_170002"/>
<dbReference type="eggNOG" id="ENOG502QQGX">
    <property type="taxonomic scope" value="Eukaryota"/>
</dbReference>
<accession>J0WYL1</accession>
<gene>
    <name evidence="2" type="ORF">AURDEDRAFT_170002</name>
</gene>
<feature type="compositionally biased region" description="Basic and acidic residues" evidence="1">
    <location>
        <begin position="653"/>
        <end position="722"/>
    </location>
</feature>
<protein>
    <submittedName>
        <fullName evidence="2">Uncharacterized protein</fullName>
    </submittedName>
</protein>
<keyword evidence="3" id="KW-1185">Reference proteome</keyword>
<feature type="compositionally biased region" description="Acidic residues" evidence="1">
    <location>
        <begin position="194"/>
        <end position="214"/>
    </location>
</feature>
<feature type="compositionally biased region" description="Basic and acidic residues" evidence="1">
    <location>
        <begin position="925"/>
        <end position="956"/>
    </location>
</feature>
<dbReference type="EMBL" id="JH687797">
    <property type="protein sequence ID" value="EJD41024.1"/>
    <property type="molecule type" value="Genomic_DNA"/>
</dbReference>
<dbReference type="AlphaFoldDB" id="J0WYL1"/>
<feature type="compositionally biased region" description="Basic and acidic residues" evidence="1">
    <location>
        <begin position="84"/>
        <end position="99"/>
    </location>
</feature>
<organism evidence="2 3">
    <name type="scientific">Auricularia subglabra (strain TFB-10046 / SS5)</name>
    <name type="common">White-rot fungus</name>
    <name type="synonym">Auricularia delicata (strain TFB10046)</name>
    <dbReference type="NCBI Taxonomy" id="717982"/>
    <lineage>
        <taxon>Eukaryota</taxon>
        <taxon>Fungi</taxon>
        <taxon>Dikarya</taxon>
        <taxon>Basidiomycota</taxon>
        <taxon>Agaricomycotina</taxon>
        <taxon>Agaricomycetes</taxon>
        <taxon>Auriculariales</taxon>
        <taxon>Auriculariaceae</taxon>
        <taxon>Auricularia</taxon>
    </lineage>
</organism>
<evidence type="ECO:0000313" key="2">
    <source>
        <dbReference type="EMBL" id="EJD41024.1"/>
    </source>
</evidence>
<dbReference type="Proteomes" id="UP000006514">
    <property type="component" value="Unassembled WGS sequence"/>
</dbReference>
<feature type="compositionally biased region" description="Basic and acidic residues" evidence="1">
    <location>
        <begin position="849"/>
        <end position="918"/>
    </location>
</feature>
<sequence>MPKDNKKPASGTRASLRKQGIAAPKIDLPTTSRTRNKSLGGKNLSQEDESEASDSGNQPPLRVRRNLIYGSYWLMAALTALDESSWKRKIDTPVSEPERSPSPAAAPRKPCVKRKTAQPGQGGASDPERSNSDDEDEDVWQLPSWPMSVVTNPLAQHERDTKYQVHDDYDDECDGDDRERDGKHSWQQGSSVVDSDEATEGEDADDFIEDDISDCESANGRDDYRRNSLSPFGMGSFHETKDDDVIMDDEGEDHQQLRKPYASSPIEPSAHLLHTRSASPIVLDDSDAEGGKRPPPKKTKTQAGPRVRTSTPPPPSSPLLGPRKIAGRPSREARVTPVHRKAARSEVKGVQDASPAPLKARGRKRKAAVNDGSEEEESRARRHTKAVQKELEGRAVNAAEEELRARRQEMFKQVEGGSPPTPDFSQGPPDSLRPKDKYAKGVEARLKGSEGQAGQEDSEDAPPQARKKPRADNFQGDGKTTKDKPKMVARRYGALLGAYQKQYITLNATDTNRKTVRDHTKIFYPIARKSFAMNKSRESYILTLAMPLGSDVGGQTYAWASPRLMEDMPELLDEVVWRVANHTADKRANGYKQVVQEYQRELAKKNRRLNRGGDASSQCGDALAEEAAPREEPAQSTKKLGTKACKSDPNNYEESRRQEKAVHEAESGKDCSRAMLHDDARRAPKAYHSNDLDRREDDDMTERESIRQKSKAQRTEAKDEHNAPTLQEPRSAQDIKSRGHPAEGSEERAEQRHERDEQRRGKDLDERRRERGGKDGQATRLKSKARPAEVSEERAEQRRERDKEHHEQGQSHGKDVNEHDELDERHLERGGKVGQTPRQKSRARPAEGSTERGKQRGDRDEQRGEQGRNRGTDVDGRDIRDNRRERNNERHNRRERRDREDERNDRRERRDQEDERNDKRKKRKERDERDNQEDKHCDRDERDEPRLERESVRLDASHASAKGSAAHGKPRRVQEDDPENGIAAVALRHSSSSARRSKSGVAKK</sequence>
<dbReference type="InParanoid" id="J0WYL1"/>
<feature type="compositionally biased region" description="Low complexity" evidence="1">
    <location>
        <begin position="983"/>
        <end position="994"/>
    </location>
</feature>
<feature type="compositionally biased region" description="Basic residues" evidence="1">
    <location>
        <begin position="995"/>
        <end position="1004"/>
    </location>
</feature>
<feature type="region of interest" description="Disordered" evidence="1">
    <location>
        <begin position="1"/>
        <end position="62"/>
    </location>
</feature>
<dbReference type="OMA" id="ANHTADK"/>
<name>J0WYL1_AURST</name>
<feature type="compositionally biased region" description="Basic and acidic residues" evidence="1">
    <location>
        <begin position="432"/>
        <end position="448"/>
    </location>
</feature>
<reference evidence="3" key="1">
    <citation type="journal article" date="2012" name="Science">
        <title>The Paleozoic origin of enzymatic lignin decomposition reconstructed from 31 fungal genomes.</title>
        <authorList>
            <person name="Floudas D."/>
            <person name="Binder M."/>
            <person name="Riley R."/>
            <person name="Barry K."/>
            <person name="Blanchette R.A."/>
            <person name="Henrissat B."/>
            <person name="Martinez A.T."/>
            <person name="Otillar R."/>
            <person name="Spatafora J.W."/>
            <person name="Yadav J.S."/>
            <person name="Aerts A."/>
            <person name="Benoit I."/>
            <person name="Boyd A."/>
            <person name="Carlson A."/>
            <person name="Copeland A."/>
            <person name="Coutinho P.M."/>
            <person name="de Vries R.P."/>
            <person name="Ferreira P."/>
            <person name="Findley K."/>
            <person name="Foster B."/>
            <person name="Gaskell J."/>
            <person name="Glotzer D."/>
            <person name="Gorecki P."/>
            <person name="Heitman J."/>
            <person name="Hesse C."/>
            <person name="Hori C."/>
            <person name="Igarashi K."/>
            <person name="Jurgens J.A."/>
            <person name="Kallen N."/>
            <person name="Kersten P."/>
            <person name="Kohler A."/>
            <person name="Kuees U."/>
            <person name="Kumar T.K.A."/>
            <person name="Kuo A."/>
            <person name="LaButti K."/>
            <person name="Larrondo L.F."/>
            <person name="Lindquist E."/>
            <person name="Ling A."/>
            <person name="Lombard V."/>
            <person name="Lucas S."/>
            <person name="Lundell T."/>
            <person name="Martin R."/>
            <person name="McLaughlin D.J."/>
            <person name="Morgenstern I."/>
            <person name="Morin E."/>
            <person name="Murat C."/>
            <person name="Nagy L.G."/>
            <person name="Nolan M."/>
            <person name="Ohm R.A."/>
            <person name="Patyshakuliyeva A."/>
            <person name="Rokas A."/>
            <person name="Ruiz-Duenas F.J."/>
            <person name="Sabat G."/>
            <person name="Salamov A."/>
            <person name="Samejima M."/>
            <person name="Schmutz J."/>
            <person name="Slot J.C."/>
            <person name="St John F."/>
            <person name="Stenlid J."/>
            <person name="Sun H."/>
            <person name="Sun S."/>
            <person name="Syed K."/>
            <person name="Tsang A."/>
            <person name="Wiebenga A."/>
            <person name="Young D."/>
            <person name="Pisabarro A."/>
            <person name="Eastwood D.C."/>
            <person name="Martin F."/>
            <person name="Cullen D."/>
            <person name="Grigoriev I.V."/>
            <person name="Hibbett D.S."/>
        </authorList>
    </citation>
    <scope>NUCLEOTIDE SEQUENCE [LARGE SCALE GENOMIC DNA]</scope>
    <source>
        <strain evidence="3">TFB10046</strain>
    </source>
</reference>
<feature type="region of interest" description="Disordered" evidence="1">
    <location>
        <begin position="605"/>
        <end position="1004"/>
    </location>
</feature>